<keyword evidence="4" id="KW-0539">Nucleus</keyword>
<dbReference type="GO" id="GO:0000175">
    <property type="term" value="F:3'-5'-RNA exonuclease activity"/>
    <property type="evidence" value="ECO:0007669"/>
    <property type="project" value="TreeGrafter"/>
</dbReference>
<keyword evidence="10" id="KW-1185">Reference proteome</keyword>
<accession>A0A0B7G285</accession>
<evidence type="ECO:0000256" key="3">
    <source>
        <dbReference type="ARBA" id="ARBA00023239"/>
    </source>
</evidence>
<proteinExistence type="predicted"/>
<dbReference type="GO" id="GO:0005634">
    <property type="term" value="C:nucleus"/>
    <property type="evidence" value="ECO:0007669"/>
    <property type="project" value="TreeGrafter"/>
</dbReference>
<feature type="compositionally biased region" description="Polar residues" evidence="7">
    <location>
        <begin position="767"/>
        <end position="779"/>
    </location>
</feature>
<dbReference type="EMBL" id="LN679106">
    <property type="protein sequence ID" value="CEL62583.1"/>
    <property type="molecule type" value="Genomic_DNA"/>
</dbReference>
<keyword evidence="2" id="KW-0378">Hydrolase</keyword>
<dbReference type="AlphaFoldDB" id="A0A0B7G285"/>
<dbReference type="Proteomes" id="UP000059188">
    <property type="component" value="Unassembled WGS sequence"/>
</dbReference>
<protein>
    <recommendedName>
        <fullName evidence="5">U6 snRNA phosphodiesterase 1</fullName>
    </recommendedName>
    <alternativeName>
        <fullName evidence="6">3'-5' RNA exonuclease USB1</fullName>
    </alternativeName>
</protein>
<dbReference type="PANTHER" id="PTHR13522:SF3">
    <property type="entry name" value="U6 SNRNA PHOSPHODIESTERASE 1"/>
    <property type="match status" value="1"/>
</dbReference>
<name>A0A0B7G285_THACB</name>
<keyword evidence="3" id="KW-0456">Lyase</keyword>
<evidence type="ECO:0000256" key="7">
    <source>
        <dbReference type="SAM" id="MobiDB-lite"/>
    </source>
</evidence>
<evidence type="ECO:0000313" key="10">
    <source>
        <dbReference type="Proteomes" id="UP000059188"/>
    </source>
</evidence>
<dbReference type="Gene3D" id="3.80.10.10">
    <property type="entry name" value="Ribonuclease Inhibitor"/>
    <property type="match status" value="1"/>
</dbReference>
<sequence>MFPPRERVRGLDSPMLGLFDSLIPLSPALSSSQLRLVPPRTWSPMPNSQLQPPPAGSGTSTPRPLSTLHPLANIQPDAKSEPEETPSLRQTLDSLDQRLCELLEERMLVQNRLALAANRLSPISRLPPELIARIFECGINTGGRSVLGSGTHGLFIGAVRRVCKLWREIAESTPSLWSSIVVDMHNSLESTELRLQRSRCAPLDIQVVFTDRISTTGSVTSTLMDAFDLLQPHMQRWRSLHVQVPGYAHARAVLRSFSGPAPRLKEFSLHVGTPKVARNIRELPWKLEETASLTMLSLSSVDFGWDNAALYFRHLTSLYLSDYWASSAPSSLQLLCLIDACSASLTELTLRNMSDSDSEEEQALLDELHYVPQIVLPRLKRATFYFSGCSRLSVLFSRLALPSLEHLEISYLDDASVPVGMLCEQKDGDLPLKTLVINSTLIVEEQLVQLLQRVPGLTSLELVDCEDVSPFLLNELSNARLWLCPNLRLLSIDGCTSVDSQAVRVLPCFCNAELHDHQRCAMLHTLVDYSDDSEDDSNKEKTPINNCTPDSCLAKRKNDPSHLPTNLSKKLKTLPVLDSALFTPAPVDDPSKHQGRKRTIPYVEGQFVSHVYVPIKLEGEFLVLLRNIVGYAQSNSAAWHSLLEPVPGIHSEQTTGPTSKYRPHLSLSRPVPLRAHQRDDFRKEVRKAALERTQFVASFAQITSLTNEDRSRTFLCVEIGAGHKEFQALSQSLSSHLALLRQLPYYPQPRFHISIAWMLAHDSVNSVPAEPSQSAQTSSIEDKSNTCGHKPEPSTNPAASDAMLVETLQSKFSKQLLSLGKFDVQHVEVKIGKDIHKWPLATRS</sequence>
<dbReference type="GO" id="GO:0016829">
    <property type="term" value="F:lyase activity"/>
    <property type="evidence" value="ECO:0007669"/>
    <property type="project" value="UniProtKB-KW"/>
</dbReference>
<evidence type="ECO:0000313" key="9">
    <source>
        <dbReference type="EMBL" id="CEL62583.1"/>
    </source>
</evidence>
<dbReference type="OrthoDB" id="8048523at2759"/>
<dbReference type="PANTHER" id="PTHR13522">
    <property type="entry name" value="U6 SNRNA PHOSPHODIESTERASE 1"/>
    <property type="match status" value="1"/>
</dbReference>
<reference evidence="9 10" key="1">
    <citation type="submission" date="2014-11" db="EMBL/GenBank/DDBJ databases">
        <authorList>
            <person name="Wibberg Daniel"/>
        </authorList>
    </citation>
    <scope>NUCLEOTIDE SEQUENCE [LARGE SCALE GENOMIC DNA]</scope>
    <source>
        <strain evidence="9">Rhizoctonia solani AG1-IB 7/3/14</strain>
    </source>
</reference>
<dbReference type="InterPro" id="IPR032675">
    <property type="entry name" value="LRR_dom_sf"/>
</dbReference>
<dbReference type="STRING" id="1108050.A0A0B7G285"/>
<evidence type="ECO:0000256" key="6">
    <source>
        <dbReference type="ARBA" id="ARBA00030030"/>
    </source>
</evidence>
<dbReference type="GO" id="GO:0034477">
    <property type="term" value="P:U6 snRNA 3'-end processing"/>
    <property type="evidence" value="ECO:0007669"/>
    <property type="project" value="InterPro"/>
</dbReference>
<dbReference type="Pfam" id="PF09749">
    <property type="entry name" value="HVSL"/>
    <property type="match status" value="1"/>
</dbReference>
<dbReference type="Gene3D" id="1.20.1280.50">
    <property type="match status" value="1"/>
</dbReference>
<feature type="region of interest" description="Disordered" evidence="7">
    <location>
        <begin position="767"/>
        <end position="798"/>
    </location>
</feature>
<evidence type="ECO:0000256" key="5">
    <source>
        <dbReference type="ARBA" id="ARBA00029543"/>
    </source>
</evidence>
<dbReference type="Pfam" id="PF12937">
    <property type="entry name" value="F-box-like"/>
    <property type="match status" value="1"/>
</dbReference>
<evidence type="ECO:0000256" key="4">
    <source>
        <dbReference type="ARBA" id="ARBA00023242"/>
    </source>
</evidence>
<organism evidence="9 10">
    <name type="scientific">Thanatephorus cucumeris (strain AG1-IB / isolate 7/3/14)</name>
    <name type="common">Lettuce bottom rot fungus</name>
    <name type="synonym">Rhizoctonia solani</name>
    <dbReference type="NCBI Taxonomy" id="1108050"/>
    <lineage>
        <taxon>Eukaryota</taxon>
        <taxon>Fungi</taxon>
        <taxon>Dikarya</taxon>
        <taxon>Basidiomycota</taxon>
        <taxon>Agaricomycotina</taxon>
        <taxon>Agaricomycetes</taxon>
        <taxon>Cantharellales</taxon>
        <taxon>Ceratobasidiaceae</taxon>
        <taxon>Rhizoctonia</taxon>
        <taxon>Rhizoctonia solani AG-1</taxon>
    </lineage>
</organism>
<dbReference type="InterPro" id="IPR027521">
    <property type="entry name" value="Usb1"/>
</dbReference>
<dbReference type="SUPFAM" id="SSF81383">
    <property type="entry name" value="F-box domain"/>
    <property type="match status" value="1"/>
</dbReference>
<dbReference type="Gene3D" id="3.90.1140.10">
    <property type="entry name" value="Cyclic phosphodiesterase"/>
    <property type="match status" value="1"/>
</dbReference>
<evidence type="ECO:0000256" key="2">
    <source>
        <dbReference type="ARBA" id="ARBA00022801"/>
    </source>
</evidence>
<dbReference type="SUPFAM" id="SSF52047">
    <property type="entry name" value="RNI-like"/>
    <property type="match status" value="1"/>
</dbReference>
<evidence type="ECO:0000256" key="1">
    <source>
        <dbReference type="ARBA" id="ARBA00022722"/>
    </source>
</evidence>
<gene>
    <name evidence="9" type="ORF">RSOLAG1IB_04939</name>
</gene>
<feature type="region of interest" description="Disordered" evidence="7">
    <location>
        <begin position="37"/>
        <end position="70"/>
    </location>
</feature>
<feature type="domain" description="F-box" evidence="8">
    <location>
        <begin position="123"/>
        <end position="181"/>
    </location>
</feature>
<keyword evidence="1" id="KW-0540">Nuclease</keyword>
<evidence type="ECO:0000259" key="8">
    <source>
        <dbReference type="Pfam" id="PF12937"/>
    </source>
</evidence>
<feature type="compositionally biased region" description="Basic and acidic residues" evidence="7">
    <location>
        <begin position="780"/>
        <end position="792"/>
    </location>
</feature>
<dbReference type="InterPro" id="IPR036047">
    <property type="entry name" value="F-box-like_dom_sf"/>
</dbReference>
<dbReference type="InterPro" id="IPR001810">
    <property type="entry name" value="F-box_dom"/>
</dbReference>